<keyword evidence="4 6" id="KW-0472">Membrane</keyword>
<organism evidence="8 9">
    <name type="scientific">Streptomyces dysideae</name>
    <dbReference type="NCBI Taxonomy" id="909626"/>
    <lineage>
        <taxon>Bacteria</taxon>
        <taxon>Bacillati</taxon>
        <taxon>Actinomycetota</taxon>
        <taxon>Actinomycetes</taxon>
        <taxon>Kitasatosporales</taxon>
        <taxon>Streptomycetaceae</taxon>
        <taxon>Streptomyces</taxon>
    </lineage>
</organism>
<dbReference type="GO" id="GO:0043190">
    <property type="term" value="C:ATP-binding cassette (ABC) transporter complex"/>
    <property type="evidence" value="ECO:0007669"/>
    <property type="project" value="InterPro"/>
</dbReference>
<comment type="subcellular location">
    <subcellularLocation>
        <location evidence="6">Cell membrane</location>
        <topology evidence="6">Multi-pass membrane protein</topology>
    </subcellularLocation>
    <subcellularLocation>
        <location evidence="1">Membrane</location>
        <topology evidence="1">Multi-pass membrane protein</topology>
    </subcellularLocation>
</comment>
<protein>
    <recommendedName>
        <fullName evidence="6">Transport permease protein</fullName>
    </recommendedName>
</protein>
<dbReference type="GO" id="GO:0140359">
    <property type="term" value="F:ABC-type transporter activity"/>
    <property type="evidence" value="ECO:0007669"/>
    <property type="project" value="InterPro"/>
</dbReference>
<proteinExistence type="inferred from homology"/>
<feature type="transmembrane region" description="Helical" evidence="6">
    <location>
        <begin position="69"/>
        <end position="92"/>
    </location>
</feature>
<dbReference type="OrthoDB" id="8988363at2"/>
<dbReference type="InterPro" id="IPR013525">
    <property type="entry name" value="ABC2_TM"/>
</dbReference>
<evidence type="ECO:0000256" key="5">
    <source>
        <dbReference type="ARBA" id="ARBA00023251"/>
    </source>
</evidence>
<feature type="transmembrane region" description="Helical" evidence="6">
    <location>
        <begin position="37"/>
        <end position="63"/>
    </location>
</feature>
<name>A0A117RYB3_9ACTN</name>
<evidence type="ECO:0000313" key="8">
    <source>
        <dbReference type="EMBL" id="KUO16442.1"/>
    </source>
</evidence>
<dbReference type="RefSeq" id="WP_067029926.1">
    <property type="nucleotide sequence ID" value="NZ_KQ949105.1"/>
</dbReference>
<dbReference type="Proteomes" id="UP000053260">
    <property type="component" value="Unassembled WGS sequence"/>
</dbReference>
<evidence type="ECO:0000256" key="4">
    <source>
        <dbReference type="ARBA" id="ARBA00023136"/>
    </source>
</evidence>
<dbReference type="Pfam" id="PF01061">
    <property type="entry name" value="ABC2_membrane"/>
    <property type="match status" value="1"/>
</dbReference>
<feature type="transmembrane region" description="Helical" evidence="6">
    <location>
        <begin position="238"/>
        <end position="260"/>
    </location>
</feature>
<keyword evidence="3 6" id="KW-1133">Transmembrane helix</keyword>
<dbReference type="PANTHER" id="PTHR43229">
    <property type="entry name" value="NODULATION PROTEIN J"/>
    <property type="match status" value="1"/>
</dbReference>
<comment type="similarity">
    <text evidence="6">Belongs to the ABC-2 integral membrane protein family.</text>
</comment>
<evidence type="ECO:0000256" key="6">
    <source>
        <dbReference type="RuleBase" id="RU361157"/>
    </source>
</evidence>
<keyword evidence="6" id="KW-1003">Cell membrane</keyword>
<reference evidence="8 9" key="1">
    <citation type="submission" date="2015-10" db="EMBL/GenBank/DDBJ databases">
        <title>Draft genome sequence of Streptomyces sp. RV15, isolated from a marine sponge.</title>
        <authorList>
            <person name="Ruckert C."/>
            <person name="Abdelmohsen U.R."/>
            <person name="Winkler A."/>
            <person name="Hentschel U."/>
            <person name="Kalinowski J."/>
            <person name="Kampfer P."/>
            <person name="Glaeser S."/>
        </authorList>
    </citation>
    <scope>NUCLEOTIDE SEQUENCE [LARGE SCALE GENOMIC DNA]</scope>
    <source>
        <strain evidence="8 9">RV15</strain>
    </source>
</reference>
<keyword evidence="9" id="KW-1185">Reference proteome</keyword>
<keyword evidence="2 6" id="KW-0812">Transmembrane</keyword>
<dbReference type="PIRSF" id="PIRSF006648">
    <property type="entry name" value="DrrB"/>
    <property type="match status" value="1"/>
</dbReference>
<dbReference type="GO" id="GO:0046677">
    <property type="term" value="P:response to antibiotic"/>
    <property type="evidence" value="ECO:0007669"/>
    <property type="project" value="UniProtKB-KW"/>
</dbReference>
<evidence type="ECO:0000313" key="9">
    <source>
        <dbReference type="Proteomes" id="UP000053260"/>
    </source>
</evidence>
<dbReference type="AlphaFoldDB" id="A0A117RYB3"/>
<dbReference type="STRING" id="909626.AQJ91_35635"/>
<feature type="transmembrane region" description="Helical" evidence="6">
    <location>
        <begin position="151"/>
        <end position="176"/>
    </location>
</feature>
<dbReference type="InterPro" id="IPR000412">
    <property type="entry name" value="ABC_2_transport"/>
</dbReference>
<sequence>MSTPVSAGAPGALQGLNDAWLLAGRNMRHIRRRPDQLMAAVLQPIMFFILFAYIFGGAITVPGGNYKQFLLPGVFGQVIVFGGLSGMCVGIAEDMRNGMMDRFRSLPINSAAVLFGRTIAESVRNLIALVVTGAVGLTFGFRFHGSFTDTLAGAGILLLFGFALSWVLACVGITASSAEGAQTTAMPWLFLLGFVSSAFVPTTAMPGWLRAVADHSPVTLTINAARAWFNGAPPGDQWWQSMVWSAALLVLFVPLATRLFRRAVAA</sequence>
<evidence type="ECO:0000259" key="7">
    <source>
        <dbReference type="PROSITE" id="PS51012"/>
    </source>
</evidence>
<feature type="transmembrane region" description="Helical" evidence="6">
    <location>
        <begin position="126"/>
        <end position="145"/>
    </location>
</feature>
<keyword evidence="5" id="KW-0046">Antibiotic resistance</keyword>
<evidence type="ECO:0000256" key="2">
    <source>
        <dbReference type="ARBA" id="ARBA00022692"/>
    </source>
</evidence>
<feature type="transmembrane region" description="Helical" evidence="6">
    <location>
        <begin position="188"/>
        <end position="209"/>
    </location>
</feature>
<evidence type="ECO:0000256" key="1">
    <source>
        <dbReference type="ARBA" id="ARBA00004141"/>
    </source>
</evidence>
<feature type="domain" description="ABC transmembrane type-2" evidence="7">
    <location>
        <begin position="35"/>
        <end position="263"/>
    </location>
</feature>
<accession>A0A117RYB3</accession>
<evidence type="ECO:0000256" key="3">
    <source>
        <dbReference type="ARBA" id="ARBA00022989"/>
    </source>
</evidence>
<gene>
    <name evidence="8" type="ORF">AQJ91_35635</name>
</gene>
<keyword evidence="6" id="KW-0813">Transport</keyword>
<dbReference type="PROSITE" id="PS51012">
    <property type="entry name" value="ABC_TM2"/>
    <property type="match status" value="1"/>
</dbReference>
<dbReference type="InterPro" id="IPR051784">
    <property type="entry name" value="Nod_factor_ABC_transporter"/>
</dbReference>
<dbReference type="InterPro" id="IPR047817">
    <property type="entry name" value="ABC2_TM_bact-type"/>
</dbReference>
<comment type="caution">
    <text evidence="8">The sequence shown here is derived from an EMBL/GenBank/DDBJ whole genome shotgun (WGS) entry which is preliminary data.</text>
</comment>
<dbReference type="EMBL" id="LMXB01000087">
    <property type="protein sequence ID" value="KUO16442.1"/>
    <property type="molecule type" value="Genomic_DNA"/>
</dbReference>
<dbReference type="PANTHER" id="PTHR43229:SF2">
    <property type="entry name" value="NODULATION PROTEIN J"/>
    <property type="match status" value="1"/>
</dbReference>